<dbReference type="PANTHER" id="PTHR12463:SF1">
    <property type="entry name" value="2-OXOGLUTARATE AND FE-DEPENDENT OXYGENASE FAMILY PROTEIN"/>
    <property type="match status" value="1"/>
</dbReference>
<dbReference type="Gene3D" id="2.60.120.590">
    <property type="entry name" value="Alpha-ketoglutarate-dependent dioxygenase AlkB-like"/>
    <property type="match status" value="1"/>
</dbReference>
<dbReference type="GO" id="GO:0070988">
    <property type="term" value="P:demethylation"/>
    <property type="evidence" value="ECO:0007669"/>
    <property type="project" value="InterPro"/>
</dbReference>
<dbReference type="InterPro" id="IPR005123">
    <property type="entry name" value="Oxoglu/Fe-dep_dioxygenase_dom"/>
</dbReference>
<evidence type="ECO:0000313" key="2">
    <source>
        <dbReference type="EMBL" id="NYD91787.1"/>
    </source>
</evidence>
<dbReference type="InterPro" id="IPR037151">
    <property type="entry name" value="AlkB-like_sf"/>
</dbReference>
<evidence type="ECO:0000313" key="3">
    <source>
        <dbReference type="Proteomes" id="UP000517753"/>
    </source>
</evidence>
<comment type="caution">
    <text evidence="2">The sequence shown here is derived from an EMBL/GenBank/DDBJ whole genome shotgun (WGS) entry which is preliminary data.</text>
</comment>
<dbReference type="GO" id="GO:0051213">
    <property type="term" value="F:dioxygenase activity"/>
    <property type="evidence" value="ECO:0007669"/>
    <property type="project" value="UniProtKB-KW"/>
</dbReference>
<dbReference type="PROSITE" id="PS51471">
    <property type="entry name" value="FE2OG_OXY"/>
    <property type="match status" value="1"/>
</dbReference>
<feature type="domain" description="Fe2OG dioxygenase" evidence="1">
    <location>
        <begin position="102"/>
        <end position="193"/>
    </location>
</feature>
<organism evidence="2 3">
    <name type="scientific">Sphingomonas melonis</name>
    <dbReference type="NCBI Taxonomy" id="152682"/>
    <lineage>
        <taxon>Bacteria</taxon>
        <taxon>Pseudomonadati</taxon>
        <taxon>Pseudomonadota</taxon>
        <taxon>Alphaproteobacteria</taxon>
        <taxon>Sphingomonadales</taxon>
        <taxon>Sphingomonadaceae</taxon>
        <taxon>Sphingomonas</taxon>
    </lineage>
</organism>
<dbReference type="InterPro" id="IPR032857">
    <property type="entry name" value="ALKBH4"/>
</dbReference>
<dbReference type="Proteomes" id="UP000517753">
    <property type="component" value="Unassembled WGS sequence"/>
</dbReference>
<reference evidence="2 3" key="2">
    <citation type="submission" date="2020-08" db="EMBL/GenBank/DDBJ databases">
        <title>The Agave Microbiome: Exploring the role of microbial communities in plant adaptations to desert environments.</title>
        <authorList>
            <person name="Partida-Martinez L.P."/>
        </authorList>
    </citation>
    <scope>NUCLEOTIDE SEQUENCE [LARGE SCALE GENOMIC DNA]</scope>
    <source>
        <strain evidence="2 3">AS2.3</strain>
    </source>
</reference>
<dbReference type="SUPFAM" id="SSF51197">
    <property type="entry name" value="Clavaminate synthase-like"/>
    <property type="match status" value="1"/>
</dbReference>
<keyword evidence="2" id="KW-0223">Dioxygenase</keyword>
<proteinExistence type="predicted"/>
<dbReference type="PANTHER" id="PTHR12463">
    <property type="entry name" value="OXYGENASE-RELATED"/>
    <property type="match status" value="1"/>
</dbReference>
<gene>
    <name evidence="2" type="ORF">HD841_003606</name>
</gene>
<keyword evidence="2" id="KW-0560">Oxidoreductase</keyword>
<dbReference type="AlphaFoldDB" id="A0A7Y9K3C9"/>
<name>A0A7Y9K3C9_9SPHN</name>
<protein>
    <submittedName>
        <fullName evidence="2">Alkylated DNA repair dioxygenase AlkB</fullName>
    </submittedName>
</protein>
<reference evidence="2 3" key="1">
    <citation type="submission" date="2020-07" db="EMBL/GenBank/DDBJ databases">
        <authorList>
            <person name="Partida-Martinez L."/>
            <person name="Huntemann M."/>
            <person name="Clum A."/>
            <person name="Wang J."/>
            <person name="Palaniappan K."/>
            <person name="Ritter S."/>
            <person name="Chen I.-M."/>
            <person name="Stamatis D."/>
            <person name="Reddy T."/>
            <person name="O'Malley R."/>
            <person name="Daum C."/>
            <person name="Shapiro N."/>
            <person name="Ivanova N."/>
            <person name="Kyrpides N."/>
            <person name="Woyke T."/>
        </authorList>
    </citation>
    <scope>NUCLEOTIDE SEQUENCE [LARGE SCALE GENOMIC DNA]</scope>
    <source>
        <strain evidence="2 3">AS2.3</strain>
    </source>
</reference>
<keyword evidence="3" id="KW-1185">Reference proteome</keyword>
<dbReference type="EMBL" id="JACCBY010000007">
    <property type="protein sequence ID" value="NYD91787.1"/>
    <property type="molecule type" value="Genomic_DNA"/>
</dbReference>
<evidence type="ECO:0000259" key="1">
    <source>
        <dbReference type="PROSITE" id="PS51471"/>
    </source>
</evidence>
<dbReference type="GO" id="GO:0032451">
    <property type="term" value="F:demethylase activity"/>
    <property type="evidence" value="ECO:0007669"/>
    <property type="project" value="TreeGrafter"/>
</dbReference>
<dbReference type="Pfam" id="PF13532">
    <property type="entry name" value="2OG-FeII_Oxy_2"/>
    <property type="match status" value="1"/>
</dbReference>
<accession>A0A7Y9K3C9</accession>
<dbReference type="InterPro" id="IPR027450">
    <property type="entry name" value="AlkB-like"/>
</dbReference>
<sequence>MPAAPRRLPLMRDLFDRPLLPGLRSEEAFVTPDDERALIAAIDALALAPFQFQGWTGKRLTHSFGLHYDFERGALAPTAPMPDWLLPIRARAEAFAGVAAGTFVQALLIRYDPGAGIGWHRDRPQFDHVVGVSLGAPAAMRFRRRAGERFERLTAPLPPRGIYHLHGEARHDWEHSIAAMTETRWSITLRSLSERGRRMLGAAGGGA</sequence>